<evidence type="ECO:0000313" key="15">
    <source>
        <dbReference type="EMBL" id="WXA01617.1"/>
    </source>
</evidence>
<dbReference type="Proteomes" id="UP001368318">
    <property type="component" value="Chromosome"/>
</dbReference>
<keyword evidence="4 10" id="KW-0812">Transmembrane</keyword>
<dbReference type="GO" id="GO:0009279">
    <property type="term" value="C:cell outer membrane"/>
    <property type="evidence" value="ECO:0007669"/>
    <property type="project" value="UniProtKB-SubCell"/>
</dbReference>
<dbReference type="InterPro" id="IPR039426">
    <property type="entry name" value="TonB-dep_rcpt-like"/>
</dbReference>
<dbReference type="AlphaFoldDB" id="A0AAU6NVE2"/>
<dbReference type="Gene3D" id="2.40.170.20">
    <property type="entry name" value="TonB-dependent receptor, beta-barrel domain"/>
    <property type="match status" value="1"/>
</dbReference>
<feature type="domain" description="TonB-dependent receptor plug" evidence="14">
    <location>
        <begin position="54"/>
        <end position="156"/>
    </location>
</feature>
<sequence length="715" mass="80397">MSLNKNKIVVYFLLFLCSILSAQEKEQDTTKVETLEEVVIVGESNVMSVSKKLFTVETIKRKDIANVAGNNLADVLFNNLNITVNPDASNGRSTVSLFGLDGQYVKILLDGIPIISDNGLGNNIDITQINLDDVERIEIVEGSMGVLYGDNSVAGVINIITKRGLNDNGWELQLSLQEETVGNEFEFFDKGRHIQNVKATNQVNEKLSYSLGISRNDFAGFYNSYKGKDYVNINTQEGSVVNDSLRGTEWNPKEQITVSGNVNLDVNKHNFFYKLQYFNEDLDIYDRHVNGRYLNGRLNPTAVDQKYNTNRWVNNLNISGPLHGATKYNFTFSYQNQKRNYKEYVYNILQRHTDSVLTDAVSQSSEVWYSKAFVNNIISKSSFFDLQLGYEFTNQSGFDAIATGDYSSDVVKNTITNYELFGITEFQPSKNLSINPGARFTNSSQFNSHLIWSLSSTYDFSETLKLKAVVGSAYRAPNFEELFYYFVDSNHNVQGNPELEPEDGISIFTNLKDSYIIAKEGVLNPSFTFFFIDLKDAIASITTEEDGRTLFTQDNIDYSKRLGFTLDNSFIYKNWNIGLGATYLGITNAINESFNNSSDYLWSLNLQTSLAYKITKWNTTISSQLKYTGKTQNVFTNTNNELFIGETDAFTWLNASIRTDISSKISATLGARNLLDVVSINTGTSAGAHTTPTSSSRLIGNGRSYFLKLSYNLNF</sequence>
<dbReference type="Pfam" id="PF07715">
    <property type="entry name" value="Plug"/>
    <property type="match status" value="1"/>
</dbReference>
<feature type="domain" description="TonB-dependent receptor-like beta-barrel" evidence="13">
    <location>
        <begin position="269"/>
        <end position="674"/>
    </location>
</feature>
<organism evidence="15 17">
    <name type="scientific">Mangrovimonas cancribranchiae</name>
    <dbReference type="NCBI Taxonomy" id="3080055"/>
    <lineage>
        <taxon>Bacteria</taxon>
        <taxon>Pseudomonadati</taxon>
        <taxon>Bacteroidota</taxon>
        <taxon>Flavobacteriia</taxon>
        <taxon>Flavobacteriales</taxon>
        <taxon>Flavobacteriaceae</taxon>
        <taxon>Mangrovimonas</taxon>
    </lineage>
</organism>
<evidence type="ECO:0000259" key="14">
    <source>
        <dbReference type="Pfam" id="PF07715"/>
    </source>
</evidence>
<evidence type="ECO:0000256" key="5">
    <source>
        <dbReference type="ARBA" id="ARBA00022729"/>
    </source>
</evidence>
<dbReference type="KEGG" id="mcaa:R3L15_14005"/>
<dbReference type="SUPFAM" id="SSF56935">
    <property type="entry name" value="Porins"/>
    <property type="match status" value="1"/>
</dbReference>
<feature type="signal peptide" evidence="12">
    <location>
        <begin position="1"/>
        <end position="22"/>
    </location>
</feature>
<comment type="similarity">
    <text evidence="10 11">Belongs to the TonB-dependent receptor family.</text>
</comment>
<evidence type="ECO:0000313" key="17">
    <source>
        <dbReference type="Proteomes" id="UP001368318"/>
    </source>
</evidence>
<dbReference type="Pfam" id="PF00593">
    <property type="entry name" value="TonB_dep_Rec_b-barrel"/>
    <property type="match status" value="1"/>
</dbReference>
<evidence type="ECO:0000256" key="7">
    <source>
        <dbReference type="ARBA" id="ARBA00023136"/>
    </source>
</evidence>
<dbReference type="PANTHER" id="PTHR30069">
    <property type="entry name" value="TONB-DEPENDENT OUTER MEMBRANE RECEPTOR"/>
    <property type="match status" value="1"/>
</dbReference>
<evidence type="ECO:0000256" key="2">
    <source>
        <dbReference type="ARBA" id="ARBA00022448"/>
    </source>
</evidence>
<dbReference type="PANTHER" id="PTHR30069:SF29">
    <property type="entry name" value="HEMOGLOBIN AND HEMOGLOBIN-HAPTOGLOBIN-BINDING PROTEIN 1-RELATED"/>
    <property type="match status" value="1"/>
</dbReference>
<dbReference type="InterPro" id="IPR012910">
    <property type="entry name" value="Plug_dom"/>
</dbReference>
<evidence type="ECO:0000313" key="16">
    <source>
        <dbReference type="EMBL" id="WXA13223.1"/>
    </source>
</evidence>
<evidence type="ECO:0000256" key="3">
    <source>
        <dbReference type="ARBA" id="ARBA00022452"/>
    </source>
</evidence>
<name>A0AAU6NVE2_9FLAO</name>
<evidence type="ECO:0000259" key="13">
    <source>
        <dbReference type="Pfam" id="PF00593"/>
    </source>
</evidence>
<keyword evidence="3 10" id="KW-1134">Transmembrane beta strand</keyword>
<evidence type="ECO:0000256" key="9">
    <source>
        <dbReference type="ARBA" id="ARBA00023237"/>
    </source>
</evidence>
<keyword evidence="9 10" id="KW-0998">Cell outer membrane</keyword>
<feature type="chain" id="PRO_5044712732" evidence="12">
    <location>
        <begin position="23"/>
        <end position="715"/>
    </location>
</feature>
<gene>
    <name evidence="16" type="ORF">R3L15_14005</name>
    <name evidence="15" type="ORF">R3L16_07585</name>
</gene>
<reference evidence="15 17" key="1">
    <citation type="submission" date="2023-10" db="EMBL/GenBank/DDBJ databases">
        <title>Culture-based analysis of two novel bacteria associated with mangrove crab gills.</title>
        <authorList>
            <person name="Yang X."/>
            <person name="Garuglieri E."/>
            <person name="Van Goethem M.W."/>
            <person name="Fusi M."/>
            <person name="Marasco R."/>
            <person name="Daffonchio D.G."/>
        </authorList>
    </citation>
    <scope>NUCLEOTIDE SEQUENCE [LARGE SCALE GENOMIC DNA]</scope>
    <source>
        <strain evidence="16">UG2-1</strain>
        <strain evidence="15">UG2-2</strain>
        <strain evidence="17">UG2_2</strain>
    </source>
</reference>
<keyword evidence="8 15" id="KW-0675">Receptor</keyword>
<evidence type="ECO:0000256" key="12">
    <source>
        <dbReference type="SAM" id="SignalP"/>
    </source>
</evidence>
<comment type="subcellular location">
    <subcellularLocation>
        <location evidence="1 10">Cell outer membrane</location>
        <topology evidence="1 10">Multi-pass membrane protein</topology>
    </subcellularLocation>
</comment>
<dbReference type="EMBL" id="CP136924">
    <property type="protein sequence ID" value="WXA01617.1"/>
    <property type="molecule type" value="Genomic_DNA"/>
</dbReference>
<dbReference type="RefSeq" id="WP_338732404.1">
    <property type="nucleotide sequence ID" value="NZ_CP136924.1"/>
</dbReference>
<keyword evidence="2 10" id="KW-0813">Transport</keyword>
<keyword evidence="17" id="KW-1185">Reference proteome</keyword>
<dbReference type="GO" id="GO:0015344">
    <property type="term" value="F:siderophore uptake transmembrane transporter activity"/>
    <property type="evidence" value="ECO:0007669"/>
    <property type="project" value="TreeGrafter"/>
</dbReference>
<accession>A0AAU6NVE2</accession>
<dbReference type="GO" id="GO:0044718">
    <property type="term" value="P:siderophore transmembrane transport"/>
    <property type="evidence" value="ECO:0007669"/>
    <property type="project" value="TreeGrafter"/>
</dbReference>
<evidence type="ECO:0000256" key="11">
    <source>
        <dbReference type="RuleBase" id="RU003357"/>
    </source>
</evidence>
<evidence type="ECO:0000256" key="4">
    <source>
        <dbReference type="ARBA" id="ARBA00022692"/>
    </source>
</evidence>
<dbReference type="EMBL" id="CP136925">
    <property type="protein sequence ID" value="WXA13223.1"/>
    <property type="molecule type" value="Genomic_DNA"/>
</dbReference>
<dbReference type="InterPro" id="IPR036942">
    <property type="entry name" value="Beta-barrel_TonB_sf"/>
</dbReference>
<evidence type="ECO:0000256" key="6">
    <source>
        <dbReference type="ARBA" id="ARBA00023077"/>
    </source>
</evidence>
<keyword evidence="6 11" id="KW-0798">TonB box</keyword>
<keyword evidence="7 10" id="KW-0472">Membrane</keyword>
<evidence type="ECO:0000256" key="1">
    <source>
        <dbReference type="ARBA" id="ARBA00004571"/>
    </source>
</evidence>
<dbReference type="Gene3D" id="2.170.130.10">
    <property type="entry name" value="TonB-dependent receptor, plug domain"/>
    <property type="match status" value="1"/>
</dbReference>
<keyword evidence="5 12" id="KW-0732">Signal</keyword>
<dbReference type="PROSITE" id="PS52016">
    <property type="entry name" value="TONB_DEPENDENT_REC_3"/>
    <property type="match status" value="1"/>
</dbReference>
<evidence type="ECO:0000256" key="10">
    <source>
        <dbReference type="PROSITE-ProRule" id="PRU01360"/>
    </source>
</evidence>
<dbReference type="InterPro" id="IPR037066">
    <property type="entry name" value="Plug_dom_sf"/>
</dbReference>
<evidence type="ECO:0000256" key="8">
    <source>
        <dbReference type="ARBA" id="ARBA00023170"/>
    </source>
</evidence>
<proteinExistence type="inferred from homology"/>
<protein>
    <submittedName>
        <fullName evidence="15">TonB-dependent receptor</fullName>
    </submittedName>
</protein>
<dbReference type="InterPro" id="IPR000531">
    <property type="entry name" value="Beta-barrel_TonB"/>
</dbReference>